<dbReference type="AlphaFoldDB" id="A0A422MP48"/>
<evidence type="ECO:0000256" key="19">
    <source>
        <dbReference type="ARBA" id="ARBA00032637"/>
    </source>
</evidence>
<dbReference type="Pfam" id="PF25493">
    <property type="entry name" value="Peripla_BP_A-cyclase"/>
    <property type="match status" value="1"/>
</dbReference>
<keyword evidence="12 20" id="KW-1133">Transmembrane helix</keyword>
<dbReference type="InterPro" id="IPR001054">
    <property type="entry name" value="A/G_cyclase"/>
</dbReference>
<evidence type="ECO:0000256" key="8">
    <source>
        <dbReference type="ARBA" id="ARBA00022723"/>
    </source>
</evidence>
<evidence type="ECO:0000256" key="10">
    <source>
        <dbReference type="ARBA" id="ARBA00022840"/>
    </source>
</evidence>
<dbReference type="FunFam" id="3.30.70.1230:FF:000022">
    <property type="entry name" value="Receptor-type adenylate cyclase GRESAG 4, putative"/>
    <property type="match status" value="1"/>
</dbReference>
<dbReference type="PANTHER" id="PTHR43081">
    <property type="entry name" value="ADENYLATE CYCLASE, TERMINAL-DIFFERENTIATION SPECIFIC-RELATED"/>
    <property type="match status" value="1"/>
</dbReference>
<evidence type="ECO:0000256" key="2">
    <source>
        <dbReference type="ARBA" id="ARBA00001946"/>
    </source>
</evidence>
<evidence type="ECO:0000256" key="12">
    <source>
        <dbReference type="ARBA" id="ARBA00022989"/>
    </source>
</evidence>
<name>A0A422MP48_9TRYP</name>
<dbReference type="InterPro" id="IPR050697">
    <property type="entry name" value="Adenylyl/Guanylyl_Cyclase_3/4"/>
</dbReference>
<evidence type="ECO:0000256" key="17">
    <source>
        <dbReference type="ARBA" id="ARBA00023239"/>
    </source>
</evidence>
<dbReference type="GO" id="GO:0016020">
    <property type="term" value="C:membrane"/>
    <property type="evidence" value="ECO:0007669"/>
    <property type="project" value="UniProtKB-SubCell"/>
</dbReference>
<keyword evidence="10" id="KW-0067">ATP-binding</keyword>
<keyword evidence="13" id="KW-0115">cAMP biosynthesis</keyword>
<dbReference type="PROSITE" id="PS50125">
    <property type="entry name" value="GUANYLATE_CYCLASE_2"/>
    <property type="match status" value="1"/>
</dbReference>
<evidence type="ECO:0000256" key="4">
    <source>
        <dbReference type="ARBA" id="ARBA00004141"/>
    </source>
</evidence>
<dbReference type="PANTHER" id="PTHR43081:SF1">
    <property type="entry name" value="ADENYLATE CYCLASE, TERMINAL-DIFFERENTIATION SPECIFIC"/>
    <property type="match status" value="1"/>
</dbReference>
<dbReference type="Gene3D" id="3.30.70.1230">
    <property type="entry name" value="Nucleotide cyclase"/>
    <property type="match status" value="1"/>
</dbReference>
<evidence type="ECO:0000256" key="13">
    <source>
        <dbReference type="ARBA" id="ARBA00022998"/>
    </source>
</evidence>
<protein>
    <recommendedName>
        <fullName evidence="6">adenylate cyclase</fullName>
        <ecNumber evidence="6">4.6.1.1</ecNumber>
    </recommendedName>
    <alternativeName>
        <fullName evidence="18">ATP pyrophosphate-lyase</fullName>
    </alternativeName>
    <alternativeName>
        <fullName evidence="19">Adenylyl cyclase</fullName>
    </alternativeName>
</protein>
<accession>A0A422MP48</accession>
<dbReference type="RefSeq" id="XP_029222876.1">
    <property type="nucleotide sequence ID" value="XM_029377030.1"/>
</dbReference>
<dbReference type="CDD" id="cd07556">
    <property type="entry name" value="Nucleotidyl_cyc_III"/>
    <property type="match status" value="1"/>
</dbReference>
<comment type="similarity">
    <text evidence="5">Belongs to the adenylyl cyclase class-3 family.</text>
</comment>
<keyword evidence="9" id="KW-0547">Nucleotide-binding</keyword>
<dbReference type="EC" id="4.6.1.1" evidence="6"/>
<keyword evidence="23" id="KW-1185">Reference proteome</keyword>
<keyword evidence="15" id="KW-0675">Receptor</keyword>
<feature type="non-terminal residue" evidence="22">
    <location>
        <position position="1"/>
    </location>
</feature>
<evidence type="ECO:0000256" key="1">
    <source>
        <dbReference type="ARBA" id="ARBA00001593"/>
    </source>
</evidence>
<keyword evidence="11" id="KW-0460">Magnesium</keyword>
<evidence type="ECO:0000256" key="9">
    <source>
        <dbReference type="ARBA" id="ARBA00022741"/>
    </source>
</evidence>
<keyword evidence="16" id="KW-0325">Glycoprotein</keyword>
<keyword evidence="8" id="KW-0479">Metal-binding</keyword>
<keyword evidence="17" id="KW-0456">Lyase</keyword>
<keyword evidence="14 20" id="KW-0472">Membrane</keyword>
<evidence type="ECO:0000256" key="18">
    <source>
        <dbReference type="ARBA" id="ARBA00032597"/>
    </source>
</evidence>
<dbReference type="GO" id="GO:0006171">
    <property type="term" value="P:cAMP biosynthetic process"/>
    <property type="evidence" value="ECO:0007669"/>
    <property type="project" value="UniProtKB-KW"/>
</dbReference>
<organism evidence="22 23">
    <name type="scientific">Trypanosoma conorhini</name>
    <dbReference type="NCBI Taxonomy" id="83891"/>
    <lineage>
        <taxon>Eukaryota</taxon>
        <taxon>Discoba</taxon>
        <taxon>Euglenozoa</taxon>
        <taxon>Kinetoplastea</taxon>
        <taxon>Metakinetoplastina</taxon>
        <taxon>Trypanosomatida</taxon>
        <taxon>Trypanosomatidae</taxon>
        <taxon>Trypanosoma</taxon>
    </lineage>
</organism>
<dbReference type="GO" id="GO:0035556">
    <property type="term" value="P:intracellular signal transduction"/>
    <property type="evidence" value="ECO:0007669"/>
    <property type="project" value="InterPro"/>
</dbReference>
<evidence type="ECO:0000313" key="22">
    <source>
        <dbReference type="EMBL" id="RNE94995.1"/>
    </source>
</evidence>
<gene>
    <name evidence="22" type="ORF">Tco025E_10249</name>
</gene>
<feature type="transmembrane region" description="Helical" evidence="20">
    <location>
        <begin position="301"/>
        <end position="323"/>
    </location>
</feature>
<evidence type="ECO:0000256" key="20">
    <source>
        <dbReference type="SAM" id="Phobius"/>
    </source>
</evidence>
<dbReference type="EMBL" id="MKKU01001559">
    <property type="protein sequence ID" value="RNE94995.1"/>
    <property type="molecule type" value="Genomic_DNA"/>
</dbReference>
<dbReference type="InterPro" id="IPR029787">
    <property type="entry name" value="Nucleotide_cyclase"/>
</dbReference>
<evidence type="ECO:0000256" key="14">
    <source>
        <dbReference type="ARBA" id="ARBA00023136"/>
    </source>
</evidence>
<evidence type="ECO:0000256" key="7">
    <source>
        <dbReference type="ARBA" id="ARBA00022692"/>
    </source>
</evidence>
<comment type="cofactor">
    <cofactor evidence="2">
        <name>Mg(2+)</name>
        <dbReference type="ChEBI" id="CHEBI:18420"/>
    </cofactor>
</comment>
<sequence length="558" mass="59442">EAMLDVEGVFFLDPLQLEPRLNRFRRHVIYQLPTLEQQFFVLAEYLRDAGVRAAHAVIRGEEAAAVAEVLRRSLVTFGGSLRSATLLAGGDALAGHLPEAGDVFVAGLAAGDVAAVARHVASHEDVRVFVPFSEFALLHADFVAAFGGGAAGAGRVVFATSLPHWDDANSTSGTAQEFLAAVPNATQRTPLSLVGFVTTQALRTVISRMGRMSAARLADFFYKNVAGAVKDMLYGPFVNGTACAAAAVGGAGCGKNYGATFISVWSLARALDPAVPVLFPAVTPTMEYAEPATRGLTEPELIGIIVGSVVGGLLLVAVAALLLHFCRGSRDNANAPKEPTDPVTLVFTDIESSTALWAACPELMPDAVATHHRLIRALIAKYHCYEVKTVGDSFVIACKSVFAAVQLVRELQQVLLQQDWGTGALDEAYHKFEEDRAEEDAEGYVPPTARLDAAVYRQHWNGLRVRVGVHTGLCDIRRDEVTKGYDYYGDTANVAARTEGVGNGGQVLLTRAAYLALSTAERERVEVTALGAGCRSQWSCTSWTPSPGAPSPRCGLTV</sequence>
<proteinExistence type="inferred from homology"/>
<evidence type="ECO:0000256" key="11">
    <source>
        <dbReference type="ARBA" id="ARBA00022842"/>
    </source>
</evidence>
<dbReference type="GO" id="GO:0046872">
    <property type="term" value="F:metal ion binding"/>
    <property type="evidence" value="ECO:0007669"/>
    <property type="project" value="UniProtKB-KW"/>
</dbReference>
<reference evidence="22 23" key="1">
    <citation type="journal article" date="2018" name="BMC Genomics">
        <title>Genomic comparison of Trypanosoma conorhini and Trypanosoma rangeli to Trypanosoma cruzi strains of high and low virulence.</title>
        <authorList>
            <person name="Bradwell K.R."/>
            <person name="Koparde V.N."/>
            <person name="Matveyev A.V."/>
            <person name="Serrano M.G."/>
            <person name="Alves J.M."/>
            <person name="Parikh H."/>
            <person name="Huang B."/>
            <person name="Lee V."/>
            <person name="Espinosa-Alvarez O."/>
            <person name="Ortiz P.A."/>
            <person name="Costa-Martins A.G."/>
            <person name="Teixeira M.M."/>
            <person name="Buck G.A."/>
        </authorList>
    </citation>
    <scope>NUCLEOTIDE SEQUENCE [LARGE SCALE GENOMIC DNA]</scope>
    <source>
        <strain evidence="22 23">025E</strain>
    </source>
</reference>
<evidence type="ECO:0000256" key="5">
    <source>
        <dbReference type="ARBA" id="ARBA00005381"/>
    </source>
</evidence>
<dbReference type="InterPro" id="IPR057398">
    <property type="entry name" value="GRESAG4.1/3_peripasmic_2"/>
</dbReference>
<dbReference type="GeneID" id="40323860"/>
<evidence type="ECO:0000256" key="15">
    <source>
        <dbReference type="ARBA" id="ARBA00023170"/>
    </source>
</evidence>
<comment type="caution">
    <text evidence="22">The sequence shown here is derived from an EMBL/GenBank/DDBJ whole genome shotgun (WGS) entry which is preliminary data.</text>
</comment>
<dbReference type="GO" id="GO:0005524">
    <property type="term" value="F:ATP binding"/>
    <property type="evidence" value="ECO:0007669"/>
    <property type="project" value="UniProtKB-KW"/>
</dbReference>
<evidence type="ECO:0000256" key="3">
    <source>
        <dbReference type="ARBA" id="ARBA00002708"/>
    </source>
</evidence>
<evidence type="ECO:0000259" key="21">
    <source>
        <dbReference type="PROSITE" id="PS50125"/>
    </source>
</evidence>
<keyword evidence="7 20" id="KW-0812">Transmembrane</keyword>
<evidence type="ECO:0000256" key="16">
    <source>
        <dbReference type="ARBA" id="ARBA00023180"/>
    </source>
</evidence>
<dbReference type="Proteomes" id="UP000284403">
    <property type="component" value="Unassembled WGS sequence"/>
</dbReference>
<comment type="subcellular location">
    <subcellularLocation>
        <location evidence="4">Membrane</location>
        <topology evidence="4">Multi-pass membrane protein</topology>
    </subcellularLocation>
</comment>
<dbReference type="OrthoDB" id="245836at2759"/>
<dbReference type="Pfam" id="PF00211">
    <property type="entry name" value="Guanylate_cyc"/>
    <property type="match status" value="1"/>
</dbReference>
<evidence type="ECO:0000313" key="23">
    <source>
        <dbReference type="Proteomes" id="UP000284403"/>
    </source>
</evidence>
<evidence type="ECO:0000256" key="6">
    <source>
        <dbReference type="ARBA" id="ARBA00012201"/>
    </source>
</evidence>
<feature type="domain" description="Guanylate cyclase" evidence="21">
    <location>
        <begin position="344"/>
        <end position="499"/>
    </location>
</feature>
<dbReference type="SUPFAM" id="SSF55073">
    <property type="entry name" value="Nucleotide cyclase"/>
    <property type="match status" value="1"/>
</dbReference>
<dbReference type="SMART" id="SM00044">
    <property type="entry name" value="CYCc"/>
    <property type="match status" value="1"/>
</dbReference>
<comment type="function">
    <text evidence="3">Could act as a receptor for an unknown ligand.</text>
</comment>
<dbReference type="GO" id="GO:0004016">
    <property type="term" value="F:adenylate cyclase activity"/>
    <property type="evidence" value="ECO:0007669"/>
    <property type="project" value="UniProtKB-EC"/>
</dbReference>
<comment type="catalytic activity">
    <reaction evidence="1">
        <text>ATP = 3',5'-cyclic AMP + diphosphate</text>
        <dbReference type="Rhea" id="RHEA:15389"/>
        <dbReference type="ChEBI" id="CHEBI:30616"/>
        <dbReference type="ChEBI" id="CHEBI:33019"/>
        <dbReference type="ChEBI" id="CHEBI:58165"/>
        <dbReference type="EC" id="4.6.1.1"/>
    </reaction>
</comment>